<gene>
    <name evidence="2" type="ORF">I316_04157</name>
</gene>
<reference evidence="2 3" key="1">
    <citation type="submission" date="2013-07" db="EMBL/GenBank/DDBJ databases">
        <title>The Genome Sequence of Cryptococcus heveanensis BCC8398.</title>
        <authorList>
            <consortium name="The Broad Institute Genome Sequencing Platform"/>
            <person name="Cuomo C."/>
            <person name="Litvintseva A."/>
            <person name="Chen Y."/>
            <person name="Heitman J."/>
            <person name="Sun S."/>
            <person name="Springer D."/>
            <person name="Dromer F."/>
            <person name="Young S.K."/>
            <person name="Zeng Q."/>
            <person name="Gargeya S."/>
            <person name="Fitzgerald M."/>
            <person name="Abouelleil A."/>
            <person name="Alvarado L."/>
            <person name="Berlin A.M."/>
            <person name="Chapman S.B."/>
            <person name="Dewar J."/>
            <person name="Goldberg J."/>
            <person name="Griggs A."/>
            <person name="Gujja S."/>
            <person name="Hansen M."/>
            <person name="Howarth C."/>
            <person name="Imamovic A."/>
            <person name="Larimer J."/>
            <person name="McCowan C."/>
            <person name="Murphy C."/>
            <person name="Pearson M."/>
            <person name="Priest M."/>
            <person name="Roberts A."/>
            <person name="Saif S."/>
            <person name="Shea T."/>
            <person name="Sykes S."/>
            <person name="Wortman J."/>
            <person name="Nusbaum C."/>
            <person name="Birren B."/>
        </authorList>
    </citation>
    <scope>NUCLEOTIDE SEQUENCE [LARGE SCALE GENOMIC DNA]</scope>
    <source>
        <strain evidence="2 3">BCC8398</strain>
    </source>
</reference>
<evidence type="ECO:0000256" key="1">
    <source>
        <dbReference type="SAM" id="MobiDB-lite"/>
    </source>
</evidence>
<dbReference type="Proteomes" id="UP000092666">
    <property type="component" value="Unassembled WGS sequence"/>
</dbReference>
<dbReference type="EMBL" id="KI669501">
    <property type="protein sequence ID" value="OCF34207.1"/>
    <property type="molecule type" value="Genomic_DNA"/>
</dbReference>
<evidence type="ECO:0000313" key="2">
    <source>
        <dbReference type="EMBL" id="OCF34207.1"/>
    </source>
</evidence>
<name>A0A1B9GT93_9TREE</name>
<dbReference type="OrthoDB" id="5370059at2759"/>
<protein>
    <submittedName>
        <fullName evidence="2">Uncharacterized protein</fullName>
    </submittedName>
</protein>
<dbReference type="AlphaFoldDB" id="A0A1B9GT93"/>
<feature type="region of interest" description="Disordered" evidence="1">
    <location>
        <begin position="243"/>
        <end position="263"/>
    </location>
</feature>
<accession>A0A1B9GT93</accession>
<evidence type="ECO:0000313" key="3">
    <source>
        <dbReference type="Proteomes" id="UP000092666"/>
    </source>
</evidence>
<organism evidence="2 3">
    <name type="scientific">Kwoniella heveanensis BCC8398</name>
    <dbReference type="NCBI Taxonomy" id="1296120"/>
    <lineage>
        <taxon>Eukaryota</taxon>
        <taxon>Fungi</taxon>
        <taxon>Dikarya</taxon>
        <taxon>Basidiomycota</taxon>
        <taxon>Agaricomycotina</taxon>
        <taxon>Tremellomycetes</taxon>
        <taxon>Tremellales</taxon>
        <taxon>Cryptococcaceae</taxon>
        <taxon>Kwoniella</taxon>
    </lineage>
</organism>
<reference evidence="3" key="2">
    <citation type="submission" date="2013-12" db="EMBL/GenBank/DDBJ databases">
        <title>Evolution of pathogenesis and genome organization in the Tremellales.</title>
        <authorList>
            <person name="Cuomo C."/>
            <person name="Litvintseva A."/>
            <person name="Heitman J."/>
            <person name="Chen Y."/>
            <person name="Sun S."/>
            <person name="Springer D."/>
            <person name="Dromer F."/>
            <person name="Young S."/>
            <person name="Zeng Q."/>
            <person name="Chapman S."/>
            <person name="Gujja S."/>
            <person name="Saif S."/>
            <person name="Birren B."/>
        </authorList>
    </citation>
    <scope>NUCLEOTIDE SEQUENCE [LARGE SCALE GENOMIC DNA]</scope>
    <source>
        <strain evidence="3">BCC8398</strain>
    </source>
</reference>
<sequence>MVKFLVFGNNVCGNLDAANPLSASSSTIIDNPRVVSIEGDEVIFHSWCYTIIKENDRCIVRGVDTLSAVNLVPRRVIGFDRPVGFILQDGTVADIHGKGRNGTVKVWHDAVVSGLGAAYGVNDDGVYRFQSLGELLESKGEGEGEGIRLDHPLLQGNMGAIKLYATESRAFILVSTRHLIEVVDLRSVPGEGGQGTELRLVEEVEGVGIEAFVPGSGNRAGVVTKGGEAWLLPARGDPELLQVGNGTGDDEGDLDSDGDRDGEEVRLMGVGADCEVLVTDRAVYVRGSMPDKS</sequence>
<keyword evidence="3" id="KW-1185">Reference proteome</keyword>
<proteinExistence type="predicted"/>